<keyword evidence="4" id="KW-1185">Reference proteome</keyword>
<evidence type="ECO:0000256" key="1">
    <source>
        <dbReference type="ARBA" id="ARBA00007637"/>
    </source>
</evidence>
<dbReference type="InterPro" id="IPR001509">
    <property type="entry name" value="Epimerase_deHydtase"/>
</dbReference>
<dbReference type="Pfam" id="PF01370">
    <property type="entry name" value="Epimerase"/>
    <property type="match status" value="1"/>
</dbReference>
<accession>A0ABW3K3R8</accession>
<dbReference type="PANTHER" id="PTHR43000">
    <property type="entry name" value="DTDP-D-GLUCOSE 4,6-DEHYDRATASE-RELATED"/>
    <property type="match status" value="1"/>
</dbReference>
<evidence type="ECO:0000313" key="3">
    <source>
        <dbReference type="EMBL" id="MFD1000683.1"/>
    </source>
</evidence>
<sequence>MQSILLTGGSGFIGSHFHKLLSQDEFINLDLVKPSFNHQASYIEGDIRIEDDVRKALDGKNITTIISLAAKHHDFGIGHDEYFDTNEEGTRIICKLASEFNIKNIVFYSSVAVYGIRQNVSNEEMNPEPDSPYGASKLAGEKVLEQWAAENSERRVLIIRPTIVFGPNNLANMRNLIRQIDSGLYFHLGKADNVKSIAYVENVVEATLFLMKRMRPGVLVYNYADEPQLTARQIGDTIADALNKKVKLTVPRFAGILVGLPFDLIIKLTGKNLPISTARIKKLGTQTYHSAKKLFNEGYTPKYTTYDGLRKMVQWYKASDNS</sequence>
<feature type="domain" description="NAD-dependent epimerase/dehydratase" evidence="2">
    <location>
        <begin position="4"/>
        <end position="217"/>
    </location>
</feature>
<gene>
    <name evidence="3" type="ORF">ACFQ21_15260</name>
</gene>
<comment type="similarity">
    <text evidence="1">Belongs to the NAD(P)-dependent epimerase/dehydratase family.</text>
</comment>
<dbReference type="Gene3D" id="3.40.50.720">
    <property type="entry name" value="NAD(P)-binding Rossmann-like Domain"/>
    <property type="match status" value="1"/>
</dbReference>
<dbReference type="RefSeq" id="WP_377580134.1">
    <property type="nucleotide sequence ID" value="NZ_JBHTKA010000004.1"/>
</dbReference>
<evidence type="ECO:0000259" key="2">
    <source>
        <dbReference type="Pfam" id="PF01370"/>
    </source>
</evidence>
<comment type="caution">
    <text evidence="3">The sequence shown here is derived from an EMBL/GenBank/DDBJ whole genome shotgun (WGS) entry which is preliminary data.</text>
</comment>
<reference evidence="4" key="1">
    <citation type="journal article" date="2019" name="Int. J. Syst. Evol. Microbiol.">
        <title>The Global Catalogue of Microorganisms (GCM) 10K type strain sequencing project: providing services to taxonomists for standard genome sequencing and annotation.</title>
        <authorList>
            <consortium name="The Broad Institute Genomics Platform"/>
            <consortium name="The Broad Institute Genome Sequencing Center for Infectious Disease"/>
            <person name="Wu L."/>
            <person name="Ma J."/>
        </authorList>
    </citation>
    <scope>NUCLEOTIDE SEQUENCE [LARGE SCALE GENOMIC DNA]</scope>
    <source>
        <strain evidence="4">CCUG 58938</strain>
    </source>
</reference>
<dbReference type="EMBL" id="JBHTKA010000004">
    <property type="protein sequence ID" value="MFD1000683.1"/>
    <property type="molecule type" value="Genomic_DNA"/>
</dbReference>
<proteinExistence type="inferred from homology"/>
<dbReference type="InterPro" id="IPR036291">
    <property type="entry name" value="NAD(P)-bd_dom_sf"/>
</dbReference>
<protein>
    <submittedName>
        <fullName evidence="3">NAD-dependent epimerase/dehydratase family protein</fullName>
    </submittedName>
</protein>
<name>A0ABW3K3R8_9BACT</name>
<dbReference type="Proteomes" id="UP001597112">
    <property type="component" value="Unassembled WGS sequence"/>
</dbReference>
<dbReference type="SUPFAM" id="SSF51735">
    <property type="entry name" value="NAD(P)-binding Rossmann-fold domains"/>
    <property type="match status" value="1"/>
</dbReference>
<organism evidence="3 4">
    <name type="scientific">Ohtaekwangia kribbensis</name>
    <dbReference type="NCBI Taxonomy" id="688913"/>
    <lineage>
        <taxon>Bacteria</taxon>
        <taxon>Pseudomonadati</taxon>
        <taxon>Bacteroidota</taxon>
        <taxon>Cytophagia</taxon>
        <taxon>Cytophagales</taxon>
        <taxon>Fulvivirgaceae</taxon>
        <taxon>Ohtaekwangia</taxon>
    </lineage>
</organism>
<evidence type="ECO:0000313" key="4">
    <source>
        <dbReference type="Proteomes" id="UP001597112"/>
    </source>
</evidence>